<proteinExistence type="predicted"/>
<organism evidence="1">
    <name type="scientific">Staphylothermus marinus</name>
    <dbReference type="NCBI Taxonomy" id="2280"/>
    <lineage>
        <taxon>Archaea</taxon>
        <taxon>Thermoproteota</taxon>
        <taxon>Thermoprotei</taxon>
        <taxon>Desulfurococcales</taxon>
        <taxon>Desulfurococcaceae</taxon>
        <taxon>Staphylothermus</taxon>
    </lineage>
</organism>
<comment type="caution">
    <text evidence="1">The sequence shown here is derived from an EMBL/GenBank/DDBJ whole genome shotgun (WGS) entry which is preliminary data.</text>
</comment>
<sequence length="308" mass="35712">MNYEDVKKLLFHDSPNCKLPYFRMLKPSRQFENAIYIKKENSLPSYLWFVLGIRGSGKSSFLEYLSEIYLLAGGTTIIDIFGSADGENLAWLRSPWGRVLKVLVLHGEDVKVESKRKNIVLKPYTKFVPEDIDKYHIILSSTPLYVSNEKELDAISEIVDKIYERAKTSYVKKGVVVVREAARLLYSRIKYADNQAHAKAMYINMLREARHCGLIMLLDTQKFTSVDLDVRSQLDFLVFKNLGAYTLPRDLEWIYSFIDPDVFTNLDHHEYILFSPTGMLGYGIFPYPKWHKDEIENIFDSIPIVIKS</sequence>
<dbReference type="EMBL" id="DTBE01000101">
    <property type="protein sequence ID" value="HGQ59813.1"/>
    <property type="molecule type" value="Genomic_DNA"/>
</dbReference>
<gene>
    <name evidence="1" type="ORF">ENU09_03775</name>
</gene>
<protein>
    <submittedName>
        <fullName evidence="1">Uncharacterized protein</fullName>
    </submittedName>
</protein>
<dbReference type="SUPFAM" id="SSF52540">
    <property type="entry name" value="P-loop containing nucleoside triphosphate hydrolases"/>
    <property type="match status" value="1"/>
</dbReference>
<evidence type="ECO:0000313" key="1">
    <source>
        <dbReference type="EMBL" id="HGQ59813.1"/>
    </source>
</evidence>
<dbReference type="Gene3D" id="3.40.50.300">
    <property type="entry name" value="P-loop containing nucleotide triphosphate hydrolases"/>
    <property type="match status" value="1"/>
</dbReference>
<reference evidence="1" key="1">
    <citation type="journal article" date="2020" name="mSystems">
        <title>Genome- and Community-Level Interaction Insights into Carbon Utilization and Element Cycling Functions of Hydrothermarchaeota in Hydrothermal Sediment.</title>
        <authorList>
            <person name="Zhou Z."/>
            <person name="Liu Y."/>
            <person name="Xu W."/>
            <person name="Pan J."/>
            <person name="Luo Z.H."/>
            <person name="Li M."/>
        </authorList>
    </citation>
    <scope>NUCLEOTIDE SEQUENCE [LARGE SCALE GENOMIC DNA]</scope>
    <source>
        <strain evidence="1">SpSt-638</strain>
    </source>
</reference>
<dbReference type="AlphaFoldDB" id="A0A7J3KG89"/>
<accession>A0A7J3KG89</accession>
<name>A0A7J3KG89_STAMA</name>
<dbReference type="InterPro" id="IPR027417">
    <property type="entry name" value="P-loop_NTPase"/>
</dbReference>